<dbReference type="RefSeq" id="WP_167990214.1">
    <property type="nucleotide sequence ID" value="NZ_JAATJL010000001.1"/>
</dbReference>
<dbReference type="InterPro" id="IPR001647">
    <property type="entry name" value="HTH_TetR"/>
</dbReference>
<dbReference type="GO" id="GO:0045892">
    <property type="term" value="P:negative regulation of DNA-templated transcription"/>
    <property type="evidence" value="ECO:0007669"/>
    <property type="project" value="InterPro"/>
</dbReference>
<keyword evidence="1" id="KW-0805">Transcription regulation</keyword>
<dbReference type="Pfam" id="PF02909">
    <property type="entry name" value="TetR_C_1"/>
    <property type="match status" value="1"/>
</dbReference>
<dbReference type="InterPro" id="IPR004111">
    <property type="entry name" value="Repressor_TetR_C"/>
</dbReference>
<evidence type="ECO:0000259" key="5">
    <source>
        <dbReference type="PROSITE" id="PS50977"/>
    </source>
</evidence>
<name>A0A846RJZ4_9MICC</name>
<dbReference type="GO" id="GO:0000976">
    <property type="term" value="F:transcription cis-regulatory region binding"/>
    <property type="evidence" value="ECO:0007669"/>
    <property type="project" value="TreeGrafter"/>
</dbReference>
<feature type="domain" description="HTH tetR-type" evidence="5">
    <location>
        <begin position="37"/>
        <end position="97"/>
    </location>
</feature>
<dbReference type="EMBL" id="JAATJL010000001">
    <property type="protein sequence ID" value="NJC20982.1"/>
    <property type="molecule type" value="Genomic_DNA"/>
</dbReference>
<evidence type="ECO:0000256" key="4">
    <source>
        <dbReference type="PROSITE-ProRule" id="PRU00335"/>
    </source>
</evidence>
<evidence type="ECO:0000313" key="6">
    <source>
        <dbReference type="EMBL" id="NJC20982.1"/>
    </source>
</evidence>
<organism evidence="6 7">
    <name type="scientific">Arthrobacter pigmenti</name>
    <dbReference type="NCBI Taxonomy" id="271432"/>
    <lineage>
        <taxon>Bacteria</taxon>
        <taxon>Bacillati</taxon>
        <taxon>Actinomycetota</taxon>
        <taxon>Actinomycetes</taxon>
        <taxon>Micrococcales</taxon>
        <taxon>Micrococcaceae</taxon>
        <taxon>Arthrobacter</taxon>
    </lineage>
</organism>
<protein>
    <submittedName>
        <fullName evidence="6">AcrR family transcriptional regulator</fullName>
    </submittedName>
</protein>
<keyword evidence="3" id="KW-0804">Transcription</keyword>
<dbReference type="PROSITE" id="PS50977">
    <property type="entry name" value="HTH_TETR_2"/>
    <property type="match status" value="1"/>
</dbReference>
<comment type="caution">
    <text evidence="6">The sequence shown here is derived from an EMBL/GenBank/DDBJ whole genome shotgun (WGS) entry which is preliminary data.</text>
</comment>
<accession>A0A846RJZ4</accession>
<reference evidence="6 7" key="1">
    <citation type="submission" date="2020-03" db="EMBL/GenBank/DDBJ databases">
        <title>Sequencing the genomes of 1000 actinobacteria strains.</title>
        <authorList>
            <person name="Klenk H.-P."/>
        </authorList>
    </citation>
    <scope>NUCLEOTIDE SEQUENCE [LARGE SCALE GENOMIC DNA]</scope>
    <source>
        <strain evidence="6 7">DSM 16403</strain>
    </source>
</reference>
<dbReference type="SUPFAM" id="SSF48498">
    <property type="entry name" value="Tetracyclin repressor-like, C-terminal domain"/>
    <property type="match status" value="1"/>
</dbReference>
<evidence type="ECO:0000256" key="1">
    <source>
        <dbReference type="ARBA" id="ARBA00023015"/>
    </source>
</evidence>
<dbReference type="InterPro" id="IPR009057">
    <property type="entry name" value="Homeodomain-like_sf"/>
</dbReference>
<keyword evidence="7" id="KW-1185">Reference proteome</keyword>
<dbReference type="SUPFAM" id="SSF46689">
    <property type="entry name" value="Homeodomain-like"/>
    <property type="match status" value="1"/>
</dbReference>
<evidence type="ECO:0000256" key="2">
    <source>
        <dbReference type="ARBA" id="ARBA00023125"/>
    </source>
</evidence>
<dbReference type="Pfam" id="PF00440">
    <property type="entry name" value="TetR_N"/>
    <property type="match status" value="1"/>
</dbReference>
<dbReference type="PANTHER" id="PTHR30055:SF151">
    <property type="entry name" value="TRANSCRIPTIONAL REGULATORY PROTEIN"/>
    <property type="match status" value="1"/>
</dbReference>
<dbReference type="Proteomes" id="UP000547458">
    <property type="component" value="Unassembled WGS sequence"/>
</dbReference>
<dbReference type="InterPro" id="IPR036271">
    <property type="entry name" value="Tet_transcr_reg_TetR-rel_C_sf"/>
</dbReference>
<evidence type="ECO:0000256" key="3">
    <source>
        <dbReference type="ARBA" id="ARBA00023163"/>
    </source>
</evidence>
<dbReference type="InterPro" id="IPR050109">
    <property type="entry name" value="HTH-type_TetR-like_transc_reg"/>
</dbReference>
<proteinExistence type="predicted"/>
<dbReference type="GO" id="GO:0003700">
    <property type="term" value="F:DNA-binding transcription factor activity"/>
    <property type="evidence" value="ECO:0007669"/>
    <property type="project" value="TreeGrafter"/>
</dbReference>
<sequence length="250" mass="27217">MEQNELAASALPDGVLPPGFLKAWGLQKQAARGPKADLNVERIVQAGIDVADAEGLGSLTMARIAKALGFTTMSLYRHVESKEELLVLMQDAAFGAPTPSTSAGWRNRCLEWAAQASARYRRHPWVLDIPISHMPSTPGQLKWLEQLLGALRETGLRAPDKLGAALMISNLVATTSRLERDLATNPMNLTDEGGDAYVRALFSVLDPKVFPEVLSVFADPEMAASTDPNYEINFALPRALDGIERLIDRV</sequence>
<dbReference type="PANTHER" id="PTHR30055">
    <property type="entry name" value="HTH-TYPE TRANSCRIPTIONAL REGULATOR RUTR"/>
    <property type="match status" value="1"/>
</dbReference>
<keyword evidence="2 4" id="KW-0238">DNA-binding</keyword>
<evidence type="ECO:0000313" key="7">
    <source>
        <dbReference type="Proteomes" id="UP000547458"/>
    </source>
</evidence>
<gene>
    <name evidence="6" type="ORF">BJ994_000058</name>
</gene>
<dbReference type="Gene3D" id="1.10.10.60">
    <property type="entry name" value="Homeodomain-like"/>
    <property type="match status" value="1"/>
</dbReference>
<dbReference type="AlphaFoldDB" id="A0A846RJZ4"/>
<feature type="DNA-binding region" description="H-T-H motif" evidence="4">
    <location>
        <begin position="60"/>
        <end position="79"/>
    </location>
</feature>
<dbReference type="Gene3D" id="1.10.357.10">
    <property type="entry name" value="Tetracycline Repressor, domain 2"/>
    <property type="match status" value="1"/>
</dbReference>